<reference evidence="1 2" key="1">
    <citation type="submission" date="2015-05" db="EMBL/GenBank/DDBJ databases">
        <title>Complete genome sequence of Corynebacterium epidermidicanis DSM 45586, isolated from the skin of a dog suffering from pruritus.</title>
        <authorList>
            <person name="Ruckert C."/>
            <person name="Albersmeier A."/>
            <person name="Winkler A."/>
            <person name="Tauch A."/>
        </authorList>
    </citation>
    <scope>NUCLEOTIDE SEQUENCE [LARGE SCALE GENOMIC DNA]</scope>
    <source>
        <strain evidence="1 2">DSM 45586</strain>
    </source>
</reference>
<protein>
    <submittedName>
        <fullName evidence="1">Uncharacterized protein</fullName>
    </submittedName>
</protein>
<evidence type="ECO:0000313" key="1">
    <source>
        <dbReference type="EMBL" id="AKK02266.1"/>
    </source>
</evidence>
<dbReference type="EMBL" id="CP011541">
    <property type="protein sequence ID" value="AKK02266.1"/>
    <property type="molecule type" value="Genomic_DNA"/>
</dbReference>
<dbReference type="Proteomes" id="UP000035368">
    <property type="component" value="Chromosome"/>
</dbReference>
<evidence type="ECO:0000313" key="2">
    <source>
        <dbReference type="Proteomes" id="UP000035368"/>
    </source>
</evidence>
<sequence length="70" mass="7897">MFALPSCAFSTLEGMVDSPVVNATWIVNHVSTQNTTPKFFSVEVTFITVVSGLRLRRNAYRTPHRLEEPE</sequence>
<proteinExistence type="predicted"/>
<name>A0A0G3GM29_9CORY</name>
<dbReference type="PATRIC" id="fig|1050174.4.peg.388"/>
<dbReference type="STRING" id="1050174.CEPID_01925"/>
<gene>
    <name evidence="1" type="ORF">CEPID_01925</name>
</gene>
<keyword evidence="2" id="KW-1185">Reference proteome</keyword>
<dbReference type="KEGG" id="cei:CEPID_01925"/>
<organism evidence="1 2">
    <name type="scientific">Corynebacterium epidermidicanis</name>
    <dbReference type="NCBI Taxonomy" id="1050174"/>
    <lineage>
        <taxon>Bacteria</taxon>
        <taxon>Bacillati</taxon>
        <taxon>Actinomycetota</taxon>
        <taxon>Actinomycetes</taxon>
        <taxon>Mycobacteriales</taxon>
        <taxon>Corynebacteriaceae</taxon>
        <taxon>Corynebacterium</taxon>
    </lineage>
</organism>
<dbReference type="AlphaFoldDB" id="A0A0G3GM29"/>
<accession>A0A0G3GM29</accession>